<reference evidence="5 6" key="1">
    <citation type="journal article" date="2011" name="Proc. Natl. Acad. Sci. U.S.A.">
        <title>Evolutionary erosion of yeast sex chromosomes by mating-type switching accidents.</title>
        <authorList>
            <person name="Gordon J.L."/>
            <person name="Armisen D."/>
            <person name="Proux-Wera E."/>
            <person name="Oheigeartaigh S.S."/>
            <person name="Byrne K.P."/>
            <person name="Wolfe K.H."/>
        </authorList>
    </citation>
    <scope>NUCLEOTIDE SEQUENCE [LARGE SCALE GENOMIC DNA]</scope>
    <source>
        <strain evidence="6">ATCC 24235 / CBS 4417 / NBRC 1672 / NRRL Y-8282 / UCD 70-5</strain>
    </source>
</reference>
<feature type="coiled-coil region" evidence="1">
    <location>
        <begin position="471"/>
        <end position="498"/>
    </location>
</feature>
<keyword evidence="6" id="KW-1185">Reference proteome</keyword>
<dbReference type="GO" id="GO:0005737">
    <property type="term" value="C:cytoplasm"/>
    <property type="evidence" value="ECO:0007669"/>
    <property type="project" value="TreeGrafter"/>
</dbReference>
<evidence type="ECO:0000313" key="5">
    <source>
        <dbReference type="EMBL" id="CCE62380.1"/>
    </source>
</evidence>
<dbReference type="Proteomes" id="UP000005666">
    <property type="component" value="Chromosome 3"/>
</dbReference>
<dbReference type="eggNOG" id="KOG3872">
    <property type="taxonomic scope" value="Eukaryota"/>
</dbReference>
<dbReference type="GeneID" id="11535224"/>
<dbReference type="Gene3D" id="2.60.200.20">
    <property type="match status" value="1"/>
</dbReference>
<feature type="compositionally biased region" description="Polar residues" evidence="2">
    <location>
        <begin position="29"/>
        <end position="53"/>
    </location>
</feature>
<dbReference type="STRING" id="1071381.G8BRK4"/>
<feature type="region of interest" description="Disordered" evidence="2">
    <location>
        <begin position="308"/>
        <end position="327"/>
    </location>
</feature>
<keyword evidence="3" id="KW-0472">Membrane</keyword>
<dbReference type="Pfam" id="PF00498">
    <property type="entry name" value="FHA"/>
    <property type="match status" value="1"/>
</dbReference>
<gene>
    <name evidence="5" type="primary">TPHA0C02270</name>
    <name evidence="5" type="ordered locus">TPHA_0C02270</name>
</gene>
<dbReference type="SUPFAM" id="SSF49879">
    <property type="entry name" value="SMAD/FHA domain"/>
    <property type="match status" value="1"/>
</dbReference>
<dbReference type="InterPro" id="IPR051176">
    <property type="entry name" value="Cent_Immune-Sig_Mod"/>
</dbReference>
<dbReference type="HOGENOM" id="CLU_031992_0_0_1"/>
<dbReference type="OrthoDB" id="687730at2759"/>
<protein>
    <recommendedName>
        <fullName evidence="4">FHA domain-containing protein</fullName>
    </recommendedName>
</protein>
<sequence length="594" mass="66346">MNDSNETIYNRRTLFQPRSSLKETLISPAKSNYNTQASSHDNNSGKMPDNANQIVGRRARSNSRSAGSTSNEPMEQFSMDKVNNNTESTLSKNTANIIQINNPGSPDLGSVNAFKGLDDTNTTILKSNANNIPNMENLTMRERYNNIVVLKPLNSTFETKHLVVPHKPDVIKLGRPVINNNSNCTNTYKGLNERNAQHKKSNIRNDNGNFNSRVLSRNHAALTCDSNTGKIFIRDLKSSNGTFINGTRIGTNDVELSVGDVIDLGTDIDNKQEHRRISALVDNILSVPLVNETVDMLNSNTFFSEKRKNSFQTSSNKHTGVGSDVESNQDIVSTNSKANPIAETLEHNYLSKPALSSKHAAFEAAMFGDVNNIDLENDILGTETALLSEIFIDNSSGTSANLINIMKILSTEIALEKLENQKLKAMDNFLVNFTVNIDNIDNELIQKNQTQIDALQENLKHRLYKKHNKILDNTYLQVEQLQLEKERLEEDFELQEKKQAAEFQSLITELDTLKEDLGSKSVLNESFGVSYKDRDLNVINKTTKFSNETKEKYLDLFGEKSDSSNWKSGLILILSTAFVGFVAYALNLSSKNCN</sequence>
<keyword evidence="1" id="KW-0175">Coiled coil</keyword>
<feature type="compositionally biased region" description="Polar residues" evidence="2">
    <location>
        <begin position="1"/>
        <end position="10"/>
    </location>
</feature>
<dbReference type="EMBL" id="HE612858">
    <property type="protein sequence ID" value="CCE62380.1"/>
    <property type="molecule type" value="Genomic_DNA"/>
</dbReference>
<evidence type="ECO:0000256" key="1">
    <source>
        <dbReference type="SAM" id="Coils"/>
    </source>
</evidence>
<dbReference type="PROSITE" id="PS50006">
    <property type="entry name" value="FHA_DOMAIN"/>
    <property type="match status" value="1"/>
</dbReference>
<feature type="transmembrane region" description="Helical" evidence="3">
    <location>
        <begin position="569"/>
        <end position="588"/>
    </location>
</feature>
<dbReference type="OMA" id="HACLSCD"/>
<dbReference type="RefSeq" id="XP_003684814.1">
    <property type="nucleotide sequence ID" value="XM_003684766.1"/>
</dbReference>
<keyword evidence="3" id="KW-0812">Transmembrane</keyword>
<evidence type="ECO:0000313" key="6">
    <source>
        <dbReference type="Proteomes" id="UP000005666"/>
    </source>
</evidence>
<evidence type="ECO:0000259" key="4">
    <source>
        <dbReference type="PROSITE" id="PS50006"/>
    </source>
</evidence>
<name>G8BRK4_TETPH</name>
<dbReference type="AlphaFoldDB" id="G8BRK4"/>
<dbReference type="SMART" id="SM00240">
    <property type="entry name" value="FHA"/>
    <property type="match status" value="1"/>
</dbReference>
<dbReference type="InterPro" id="IPR000253">
    <property type="entry name" value="FHA_dom"/>
</dbReference>
<dbReference type="KEGG" id="tpf:TPHA_0C02270"/>
<feature type="compositionally biased region" description="Low complexity" evidence="2">
    <location>
        <begin position="62"/>
        <end position="71"/>
    </location>
</feature>
<evidence type="ECO:0000256" key="3">
    <source>
        <dbReference type="SAM" id="Phobius"/>
    </source>
</evidence>
<dbReference type="PANTHER" id="PTHR15715">
    <property type="entry name" value="CENTROSOMAL PROTEIN OF 170 KDA"/>
    <property type="match status" value="1"/>
</dbReference>
<keyword evidence="3" id="KW-1133">Transmembrane helix</keyword>
<dbReference type="InterPro" id="IPR008984">
    <property type="entry name" value="SMAD_FHA_dom_sf"/>
</dbReference>
<organism evidence="5 6">
    <name type="scientific">Tetrapisispora phaffii (strain ATCC 24235 / CBS 4417 / NBRC 1672 / NRRL Y-8282 / UCD 70-5)</name>
    <name type="common">Yeast</name>
    <name type="synonym">Fabospora phaffii</name>
    <dbReference type="NCBI Taxonomy" id="1071381"/>
    <lineage>
        <taxon>Eukaryota</taxon>
        <taxon>Fungi</taxon>
        <taxon>Dikarya</taxon>
        <taxon>Ascomycota</taxon>
        <taxon>Saccharomycotina</taxon>
        <taxon>Saccharomycetes</taxon>
        <taxon>Saccharomycetales</taxon>
        <taxon>Saccharomycetaceae</taxon>
        <taxon>Tetrapisispora</taxon>
    </lineage>
</organism>
<dbReference type="PANTHER" id="PTHR15715:SF37">
    <property type="entry name" value="LD47843P"/>
    <property type="match status" value="1"/>
</dbReference>
<feature type="domain" description="FHA" evidence="4">
    <location>
        <begin position="171"/>
        <end position="249"/>
    </location>
</feature>
<feature type="region of interest" description="Disordered" evidence="2">
    <location>
        <begin position="1"/>
        <end position="78"/>
    </location>
</feature>
<evidence type="ECO:0000256" key="2">
    <source>
        <dbReference type="SAM" id="MobiDB-lite"/>
    </source>
</evidence>
<proteinExistence type="predicted"/>
<accession>G8BRK4</accession>